<proteinExistence type="predicted"/>
<keyword evidence="5" id="KW-0539">Nucleus</keyword>
<dbReference type="GO" id="GO:0033314">
    <property type="term" value="P:mitotic DNA replication checkpoint signaling"/>
    <property type="evidence" value="ECO:0007669"/>
    <property type="project" value="TreeGrafter"/>
</dbReference>
<feature type="domain" description="C2H2-type" evidence="7">
    <location>
        <begin position="32"/>
        <end position="54"/>
    </location>
</feature>
<feature type="compositionally biased region" description="Polar residues" evidence="6">
    <location>
        <begin position="131"/>
        <end position="144"/>
    </location>
</feature>
<sequence length="361" mass="38670">MADVRSLLRQQRTARRIEHPHAAYSDAGKLLCTLCHEAIKSESLWDSHTRSATHTTKLKAAQQQASASANGLAATANGAPSNKRKHDEDDDMDDEDAAESVRKKRNRANMSTPARLSAGESDRDLKDVTLTPPSLNRRTSTTPVQGVEIQIPSRPHTPAYKDGASSNSTPTVQPVGPSPLVPQEAASANAAAATSAAQPNGVAAGAGSAGGQVDEDEWAAFEADIAATTAPYAEDAVIAAPAMTAEETAAAAKTEEQEQEKRRLAAEKDLLDEKEEAARALETEFEDMEELEARVRKLKEKREALRRQSDAGTVVPLAKSLEKPAGATGKENVEAVGEEEEEDEDEDGDDDDDFMGFRFRA</sequence>
<dbReference type="GO" id="GO:0008270">
    <property type="term" value="F:zinc ion binding"/>
    <property type="evidence" value="ECO:0007669"/>
    <property type="project" value="UniProtKB-KW"/>
</dbReference>
<evidence type="ECO:0000256" key="4">
    <source>
        <dbReference type="ARBA" id="ARBA00022833"/>
    </source>
</evidence>
<gene>
    <name evidence="8" type="ORF">CH35J_009943</name>
</gene>
<evidence type="ECO:0000256" key="1">
    <source>
        <dbReference type="ARBA" id="ARBA00004123"/>
    </source>
</evidence>
<evidence type="ECO:0000259" key="7">
    <source>
        <dbReference type="PROSITE" id="PS00028"/>
    </source>
</evidence>
<feature type="region of interest" description="Disordered" evidence="6">
    <location>
        <begin position="246"/>
        <end position="270"/>
    </location>
</feature>
<feature type="compositionally biased region" description="Acidic residues" evidence="6">
    <location>
        <begin position="88"/>
        <end position="98"/>
    </location>
</feature>
<dbReference type="PROSITE" id="PS00028">
    <property type="entry name" value="ZINC_FINGER_C2H2_1"/>
    <property type="match status" value="1"/>
</dbReference>
<accession>A0A4V4NAR7</accession>
<comment type="caution">
    <text evidence="8">The sequence shown here is derived from an EMBL/GenBank/DDBJ whole genome shotgun (WGS) entry which is preliminary data.</text>
</comment>
<name>A0A4V4NAR7_9PEZI</name>
<protein>
    <submittedName>
        <fullName evidence="8">Zinc finger protein 830-like protein</fullName>
    </submittedName>
</protein>
<dbReference type="EMBL" id="MWPZ01000008">
    <property type="protein sequence ID" value="TIC92893.1"/>
    <property type="molecule type" value="Genomic_DNA"/>
</dbReference>
<dbReference type="Proteomes" id="UP000305883">
    <property type="component" value="Unassembled WGS sequence"/>
</dbReference>
<dbReference type="OrthoDB" id="77607at2759"/>
<evidence type="ECO:0000256" key="3">
    <source>
        <dbReference type="ARBA" id="ARBA00022771"/>
    </source>
</evidence>
<reference evidence="8 9" key="1">
    <citation type="journal article" date="2019" name="Genome Biol. Evol.">
        <title>Genomic Plasticity Mediated by Transposable Elements in the Plant Pathogenic Fungus Colletotrichum higginsianum.</title>
        <authorList>
            <person name="Tsushima A."/>
            <person name="Gan P."/>
            <person name="Kumakura N."/>
            <person name="Narusaka M."/>
            <person name="Takano Y."/>
            <person name="Narusaka Y."/>
            <person name="Shirasu K."/>
        </authorList>
    </citation>
    <scope>NUCLEOTIDE SEQUENCE [LARGE SCALE GENOMIC DNA]</scope>
    <source>
        <strain evidence="8 9">MAFF305635-RFP</strain>
    </source>
</reference>
<organism evidence="8 9">
    <name type="scientific">Colletotrichum higginsianum</name>
    <dbReference type="NCBI Taxonomy" id="80884"/>
    <lineage>
        <taxon>Eukaryota</taxon>
        <taxon>Fungi</taxon>
        <taxon>Dikarya</taxon>
        <taxon>Ascomycota</taxon>
        <taxon>Pezizomycotina</taxon>
        <taxon>Sordariomycetes</taxon>
        <taxon>Hypocreomycetidae</taxon>
        <taxon>Glomerellales</taxon>
        <taxon>Glomerellaceae</taxon>
        <taxon>Colletotrichum</taxon>
        <taxon>Colletotrichum destructivum species complex</taxon>
    </lineage>
</organism>
<evidence type="ECO:0000256" key="6">
    <source>
        <dbReference type="SAM" id="MobiDB-lite"/>
    </source>
</evidence>
<feature type="compositionally biased region" description="Low complexity" evidence="6">
    <location>
        <begin position="58"/>
        <end position="79"/>
    </location>
</feature>
<feature type="compositionally biased region" description="Low complexity" evidence="6">
    <location>
        <begin position="185"/>
        <end position="206"/>
    </location>
</feature>
<keyword evidence="4" id="KW-0862">Zinc</keyword>
<keyword evidence="2" id="KW-0479">Metal-binding</keyword>
<dbReference type="GO" id="GO:0044773">
    <property type="term" value="P:mitotic DNA damage checkpoint signaling"/>
    <property type="evidence" value="ECO:0007669"/>
    <property type="project" value="TreeGrafter"/>
</dbReference>
<dbReference type="GO" id="GO:0033260">
    <property type="term" value="P:nuclear DNA replication"/>
    <property type="evidence" value="ECO:0007669"/>
    <property type="project" value="TreeGrafter"/>
</dbReference>
<dbReference type="PANTHER" id="PTHR13278">
    <property type="entry name" value="ZINC FINGER PROTEIN 830"/>
    <property type="match status" value="1"/>
</dbReference>
<comment type="subcellular location">
    <subcellularLocation>
        <location evidence="1">Nucleus</location>
    </subcellularLocation>
</comment>
<dbReference type="InterPro" id="IPR013087">
    <property type="entry name" value="Znf_C2H2_type"/>
</dbReference>
<feature type="compositionally biased region" description="Basic and acidic residues" evidence="6">
    <location>
        <begin position="253"/>
        <end position="270"/>
    </location>
</feature>
<keyword evidence="3" id="KW-0863">Zinc-finger</keyword>
<dbReference type="AlphaFoldDB" id="A0A4V4NAR7"/>
<feature type="region of interest" description="Disordered" evidence="6">
    <location>
        <begin position="55"/>
        <end position="211"/>
    </location>
</feature>
<dbReference type="GO" id="GO:0003676">
    <property type="term" value="F:nucleic acid binding"/>
    <property type="evidence" value="ECO:0007669"/>
    <property type="project" value="InterPro"/>
</dbReference>
<dbReference type="PANTHER" id="PTHR13278:SF0">
    <property type="entry name" value="ZINC FINGER PROTEIN 830"/>
    <property type="match status" value="1"/>
</dbReference>
<dbReference type="InterPro" id="IPR040050">
    <property type="entry name" value="ZNF830-like"/>
</dbReference>
<evidence type="ECO:0000313" key="8">
    <source>
        <dbReference type="EMBL" id="TIC92893.1"/>
    </source>
</evidence>
<evidence type="ECO:0000256" key="2">
    <source>
        <dbReference type="ARBA" id="ARBA00022723"/>
    </source>
</evidence>
<evidence type="ECO:0000256" key="5">
    <source>
        <dbReference type="ARBA" id="ARBA00023242"/>
    </source>
</evidence>
<feature type="region of interest" description="Disordered" evidence="6">
    <location>
        <begin position="301"/>
        <end position="361"/>
    </location>
</feature>
<feature type="compositionally biased region" description="Acidic residues" evidence="6">
    <location>
        <begin position="336"/>
        <end position="354"/>
    </location>
</feature>
<evidence type="ECO:0000313" key="9">
    <source>
        <dbReference type="Proteomes" id="UP000305883"/>
    </source>
</evidence>
<dbReference type="GO" id="GO:0005681">
    <property type="term" value="C:spliceosomal complex"/>
    <property type="evidence" value="ECO:0007669"/>
    <property type="project" value="InterPro"/>
</dbReference>